<gene>
    <name evidence="4" type="ORF">SAMN04487993_101347</name>
</gene>
<protein>
    <recommendedName>
        <fullName evidence="3">DUF4174 domain-containing protein</fullName>
    </recommendedName>
</protein>
<dbReference type="AlphaFoldDB" id="A0A1G8PQK1"/>
<dbReference type="Proteomes" id="UP000199093">
    <property type="component" value="Unassembled WGS sequence"/>
</dbReference>
<evidence type="ECO:0000256" key="2">
    <source>
        <dbReference type="SAM" id="SignalP"/>
    </source>
</evidence>
<dbReference type="STRING" id="555512.SAMN04487993_101347"/>
<reference evidence="4 5" key="1">
    <citation type="submission" date="2016-10" db="EMBL/GenBank/DDBJ databases">
        <authorList>
            <person name="de Groot N.N."/>
        </authorList>
    </citation>
    <scope>NUCLEOTIDE SEQUENCE [LARGE SCALE GENOMIC DNA]</scope>
    <source>
        <strain evidence="4 5">DSM 26424</strain>
    </source>
</reference>
<feature type="signal peptide" evidence="2">
    <location>
        <begin position="1"/>
        <end position="22"/>
    </location>
</feature>
<proteinExistence type="predicted"/>
<accession>A0A1G8PQK1</accession>
<dbReference type="InterPro" id="IPR025232">
    <property type="entry name" value="DUF4174"/>
</dbReference>
<evidence type="ECO:0000256" key="1">
    <source>
        <dbReference type="ARBA" id="ARBA00022729"/>
    </source>
</evidence>
<keyword evidence="5" id="KW-1185">Reference proteome</keyword>
<feature type="domain" description="DUF4174" evidence="3">
    <location>
        <begin position="28"/>
        <end position="129"/>
    </location>
</feature>
<feature type="chain" id="PRO_5011775832" description="DUF4174 domain-containing protein" evidence="2">
    <location>
        <begin position="23"/>
        <end position="134"/>
    </location>
</feature>
<dbReference type="EMBL" id="FNEJ01000013">
    <property type="protein sequence ID" value="SDI94505.1"/>
    <property type="molecule type" value="Genomic_DNA"/>
</dbReference>
<dbReference type="Pfam" id="PF13778">
    <property type="entry name" value="DUF4174"/>
    <property type="match status" value="1"/>
</dbReference>
<dbReference type="OrthoDB" id="7362103at2"/>
<name>A0A1G8PQK1_9RHOB</name>
<evidence type="ECO:0000313" key="4">
    <source>
        <dbReference type="EMBL" id="SDI94505.1"/>
    </source>
</evidence>
<evidence type="ECO:0000259" key="3">
    <source>
        <dbReference type="Pfam" id="PF13778"/>
    </source>
</evidence>
<keyword evidence="1 2" id="KW-0732">Signal</keyword>
<dbReference type="RefSeq" id="WP_089848623.1">
    <property type="nucleotide sequence ID" value="NZ_FNEJ01000013.1"/>
</dbReference>
<sequence length="134" mass="14536">MRGMMRTVMAAGLVLAAQGARAEPEPDLAALRWQARPLLVFAQGASDPRYVAQMAQLSEAGGALRARDMVLFGDAAPERQGALRARFAPEGFLLVLIGKDGGVKLATEEVTPNEALFALVDAMPMRRREMRQQE</sequence>
<organism evidence="4 5">
    <name type="scientific">Salipiger marinus</name>
    <dbReference type="NCBI Taxonomy" id="555512"/>
    <lineage>
        <taxon>Bacteria</taxon>
        <taxon>Pseudomonadati</taxon>
        <taxon>Pseudomonadota</taxon>
        <taxon>Alphaproteobacteria</taxon>
        <taxon>Rhodobacterales</taxon>
        <taxon>Roseobacteraceae</taxon>
        <taxon>Salipiger</taxon>
    </lineage>
</organism>
<evidence type="ECO:0000313" key="5">
    <source>
        <dbReference type="Proteomes" id="UP000199093"/>
    </source>
</evidence>